<dbReference type="GO" id="GO:0016757">
    <property type="term" value="F:glycosyltransferase activity"/>
    <property type="evidence" value="ECO:0000318"/>
    <property type="project" value="GO_Central"/>
</dbReference>
<dbReference type="InParanoid" id="D8RVE9"/>
<evidence type="ECO:0000256" key="4">
    <source>
        <dbReference type="ARBA" id="ARBA00022679"/>
    </source>
</evidence>
<dbReference type="eggNOG" id="KOG4159">
    <property type="taxonomic scope" value="Eukaryota"/>
</dbReference>
<keyword evidence="5" id="KW-0812">Transmembrane</keyword>
<dbReference type="GO" id="GO:0005737">
    <property type="term" value="C:cytoplasm"/>
    <property type="evidence" value="ECO:0000318"/>
    <property type="project" value="GO_Central"/>
</dbReference>
<organism evidence="10">
    <name type="scientific">Selaginella moellendorffii</name>
    <name type="common">Spikemoss</name>
    <dbReference type="NCBI Taxonomy" id="88036"/>
    <lineage>
        <taxon>Eukaryota</taxon>
        <taxon>Viridiplantae</taxon>
        <taxon>Streptophyta</taxon>
        <taxon>Embryophyta</taxon>
        <taxon>Tracheophyta</taxon>
        <taxon>Lycopodiopsida</taxon>
        <taxon>Selaginellales</taxon>
        <taxon>Selaginellaceae</taxon>
        <taxon>Selaginella</taxon>
    </lineage>
</organism>
<dbReference type="PANTHER" id="PTHR21461">
    <property type="entry name" value="GLYCOSYLTRANSFERASE FAMILY 92 PROTEIN"/>
    <property type="match status" value="1"/>
</dbReference>
<dbReference type="KEGG" id="smo:SELMODRAFT_102746"/>
<evidence type="ECO:0000256" key="1">
    <source>
        <dbReference type="ARBA" id="ARBA00004167"/>
    </source>
</evidence>
<dbReference type="EMBL" id="GL377591">
    <property type="protein sequence ID" value="EFJ23944.1"/>
    <property type="molecule type" value="Genomic_DNA"/>
</dbReference>
<dbReference type="EC" id="2.4.1.-" evidence="8"/>
<keyword evidence="3 8" id="KW-0328">Glycosyltransferase</keyword>
<comment type="subcellular location">
    <subcellularLocation>
        <location evidence="1">Membrane</location>
        <topology evidence="1">Single-pass membrane protein</topology>
    </subcellularLocation>
</comment>
<gene>
    <name evidence="9" type="ORF">SELMODRAFT_102746</name>
</gene>
<accession>D8RVE9</accession>
<dbReference type="Gramene" id="EFJ23944">
    <property type="protein sequence ID" value="EFJ23944"/>
    <property type="gene ID" value="SELMODRAFT_102746"/>
</dbReference>
<evidence type="ECO:0000313" key="9">
    <source>
        <dbReference type="EMBL" id="EFJ23944.1"/>
    </source>
</evidence>
<dbReference type="CDD" id="cd00761">
    <property type="entry name" value="Glyco_tranf_GTA_type"/>
    <property type="match status" value="1"/>
</dbReference>
<dbReference type="STRING" id="88036.D8RVE9"/>
<keyword evidence="6" id="KW-1133">Transmembrane helix</keyword>
<proteinExistence type="inferred from homology"/>
<evidence type="ECO:0000256" key="3">
    <source>
        <dbReference type="ARBA" id="ARBA00022676"/>
    </source>
</evidence>
<dbReference type="Pfam" id="PF01697">
    <property type="entry name" value="Glyco_transf_92"/>
    <property type="match status" value="1"/>
</dbReference>
<evidence type="ECO:0000256" key="5">
    <source>
        <dbReference type="ARBA" id="ARBA00022692"/>
    </source>
</evidence>
<evidence type="ECO:0000256" key="2">
    <source>
        <dbReference type="ARBA" id="ARBA00007647"/>
    </source>
</evidence>
<dbReference type="HOGENOM" id="CLU_035905_0_0_1"/>
<sequence>MEVTRKYFLCSCTMVFNVAKFLKEWVIFHSKLGVERFFFYDNNSEDNVTAVLEDLKQYNVSRHFWPWVKSQEAGFSHCALRAEAECTWMVYADVDEFIYPTAAQKKVFGLWRPWQSNKMITVGQIFLGCRVFGPSGQQTHPVTGVTQGYTCRTRKLQRHKSIVLLGALDPSLLNVVHHFQLRPGYANASVPSSKGVINHYKYQAWDEFRGKFRRRVSAYVSDWKQKKNLDSNDRTPGLGTQEVEPVNWKHKFCEVNDTSLRDYVLREFSQRGRRGVRQMAWQ</sequence>
<dbReference type="Proteomes" id="UP000001514">
    <property type="component" value="Unassembled WGS sequence"/>
</dbReference>
<dbReference type="AlphaFoldDB" id="D8RVE9"/>
<evidence type="ECO:0000256" key="6">
    <source>
        <dbReference type="ARBA" id="ARBA00022989"/>
    </source>
</evidence>
<keyword evidence="7" id="KW-0472">Membrane</keyword>
<comment type="similarity">
    <text evidence="2 8">Belongs to the glycosyltransferase 92 family.</text>
</comment>
<evidence type="ECO:0000256" key="7">
    <source>
        <dbReference type="ARBA" id="ARBA00023136"/>
    </source>
</evidence>
<dbReference type="InterPro" id="IPR008166">
    <property type="entry name" value="Glyco_transf_92"/>
</dbReference>
<dbReference type="GO" id="GO:0016020">
    <property type="term" value="C:membrane"/>
    <property type="evidence" value="ECO:0007669"/>
    <property type="project" value="UniProtKB-SubCell"/>
</dbReference>
<dbReference type="PANTHER" id="PTHR21461:SF69">
    <property type="entry name" value="GLYCOSYLTRANSFERASE FAMILY 92 PROTEIN"/>
    <property type="match status" value="1"/>
</dbReference>
<evidence type="ECO:0000313" key="10">
    <source>
        <dbReference type="Proteomes" id="UP000001514"/>
    </source>
</evidence>
<evidence type="ECO:0000256" key="8">
    <source>
        <dbReference type="RuleBase" id="RU366017"/>
    </source>
</evidence>
<reference evidence="9 10" key="1">
    <citation type="journal article" date="2011" name="Science">
        <title>The Selaginella genome identifies genetic changes associated with the evolution of vascular plants.</title>
        <authorList>
            <person name="Banks J.A."/>
            <person name="Nishiyama T."/>
            <person name="Hasebe M."/>
            <person name="Bowman J.L."/>
            <person name="Gribskov M."/>
            <person name="dePamphilis C."/>
            <person name="Albert V.A."/>
            <person name="Aono N."/>
            <person name="Aoyama T."/>
            <person name="Ambrose B.A."/>
            <person name="Ashton N.W."/>
            <person name="Axtell M.J."/>
            <person name="Barker E."/>
            <person name="Barker M.S."/>
            <person name="Bennetzen J.L."/>
            <person name="Bonawitz N.D."/>
            <person name="Chapple C."/>
            <person name="Cheng C."/>
            <person name="Correa L.G."/>
            <person name="Dacre M."/>
            <person name="DeBarry J."/>
            <person name="Dreyer I."/>
            <person name="Elias M."/>
            <person name="Engstrom E.M."/>
            <person name="Estelle M."/>
            <person name="Feng L."/>
            <person name="Finet C."/>
            <person name="Floyd S.K."/>
            <person name="Frommer W.B."/>
            <person name="Fujita T."/>
            <person name="Gramzow L."/>
            <person name="Gutensohn M."/>
            <person name="Harholt J."/>
            <person name="Hattori M."/>
            <person name="Heyl A."/>
            <person name="Hirai T."/>
            <person name="Hiwatashi Y."/>
            <person name="Ishikawa M."/>
            <person name="Iwata M."/>
            <person name="Karol K.G."/>
            <person name="Koehler B."/>
            <person name="Kolukisaoglu U."/>
            <person name="Kubo M."/>
            <person name="Kurata T."/>
            <person name="Lalonde S."/>
            <person name="Li K."/>
            <person name="Li Y."/>
            <person name="Litt A."/>
            <person name="Lyons E."/>
            <person name="Manning G."/>
            <person name="Maruyama T."/>
            <person name="Michael T.P."/>
            <person name="Mikami K."/>
            <person name="Miyazaki S."/>
            <person name="Morinaga S."/>
            <person name="Murata T."/>
            <person name="Mueller-Roeber B."/>
            <person name="Nelson D.R."/>
            <person name="Obara M."/>
            <person name="Oguri Y."/>
            <person name="Olmstead R.G."/>
            <person name="Onodera N."/>
            <person name="Petersen B.L."/>
            <person name="Pils B."/>
            <person name="Prigge M."/>
            <person name="Rensing S.A."/>
            <person name="Riano-Pachon D.M."/>
            <person name="Roberts A.W."/>
            <person name="Sato Y."/>
            <person name="Scheller H.V."/>
            <person name="Schulz B."/>
            <person name="Schulz C."/>
            <person name="Shakirov E.V."/>
            <person name="Shibagaki N."/>
            <person name="Shinohara N."/>
            <person name="Shippen D.E."/>
            <person name="Soerensen I."/>
            <person name="Sotooka R."/>
            <person name="Sugimoto N."/>
            <person name="Sugita M."/>
            <person name="Sumikawa N."/>
            <person name="Tanurdzic M."/>
            <person name="Theissen G."/>
            <person name="Ulvskov P."/>
            <person name="Wakazuki S."/>
            <person name="Weng J.K."/>
            <person name="Willats W.W."/>
            <person name="Wipf D."/>
            <person name="Wolf P.G."/>
            <person name="Yang L."/>
            <person name="Zimmer A.D."/>
            <person name="Zhu Q."/>
            <person name="Mitros T."/>
            <person name="Hellsten U."/>
            <person name="Loque D."/>
            <person name="Otillar R."/>
            <person name="Salamov A."/>
            <person name="Schmutz J."/>
            <person name="Shapiro H."/>
            <person name="Lindquist E."/>
            <person name="Lucas S."/>
            <person name="Rokhsar D."/>
            <person name="Grigoriev I.V."/>
        </authorList>
    </citation>
    <scope>NUCLEOTIDE SEQUENCE [LARGE SCALE GENOMIC DNA]</scope>
</reference>
<name>D8RVE9_SELML</name>
<keyword evidence="10" id="KW-1185">Reference proteome</keyword>
<keyword evidence="4 8" id="KW-0808">Transferase</keyword>
<dbReference type="OMA" id="KKSVICA"/>
<protein>
    <recommendedName>
        <fullName evidence="8">Glycosyltransferase family 92 protein</fullName>
        <ecNumber evidence="8">2.4.1.-</ecNumber>
    </recommendedName>
</protein>